<dbReference type="VEuPathDB" id="FungiDB:PHYBLDRAFT_140792"/>
<accession>A0A167PXR7</accession>
<evidence type="ECO:0000313" key="2">
    <source>
        <dbReference type="EMBL" id="OAD78734.1"/>
    </source>
</evidence>
<dbReference type="STRING" id="763407.A0A167PXR7"/>
<dbReference type="InParanoid" id="A0A167PXR7"/>
<gene>
    <name evidence="2" type="ORF">PHYBLDRAFT_140792</name>
</gene>
<protein>
    <submittedName>
        <fullName evidence="2">Uncharacterized protein</fullName>
    </submittedName>
</protein>
<dbReference type="AlphaFoldDB" id="A0A167PXR7"/>
<feature type="chain" id="PRO_5007891352" evidence="1">
    <location>
        <begin position="22"/>
        <end position="232"/>
    </location>
</feature>
<organism evidence="2 3">
    <name type="scientific">Phycomyces blakesleeanus (strain ATCC 8743b / DSM 1359 / FGSC 10004 / NBRC 33097 / NRRL 1555)</name>
    <dbReference type="NCBI Taxonomy" id="763407"/>
    <lineage>
        <taxon>Eukaryota</taxon>
        <taxon>Fungi</taxon>
        <taxon>Fungi incertae sedis</taxon>
        <taxon>Mucoromycota</taxon>
        <taxon>Mucoromycotina</taxon>
        <taxon>Mucoromycetes</taxon>
        <taxon>Mucorales</taxon>
        <taxon>Phycomycetaceae</taxon>
        <taxon>Phycomyces</taxon>
    </lineage>
</organism>
<evidence type="ECO:0000256" key="1">
    <source>
        <dbReference type="SAM" id="SignalP"/>
    </source>
</evidence>
<dbReference type="RefSeq" id="XP_018296774.1">
    <property type="nucleotide sequence ID" value="XM_018430459.1"/>
</dbReference>
<keyword evidence="3" id="KW-1185">Reference proteome</keyword>
<evidence type="ECO:0000313" key="3">
    <source>
        <dbReference type="Proteomes" id="UP000077315"/>
    </source>
</evidence>
<dbReference type="EMBL" id="KV440973">
    <property type="protein sequence ID" value="OAD78734.1"/>
    <property type="molecule type" value="Genomic_DNA"/>
</dbReference>
<name>A0A167PXR7_PHYB8</name>
<proteinExistence type="predicted"/>
<feature type="signal peptide" evidence="1">
    <location>
        <begin position="1"/>
        <end position="21"/>
    </location>
</feature>
<dbReference type="OrthoDB" id="2246061at2759"/>
<keyword evidence="1" id="KW-0732">Signal</keyword>
<dbReference type="GeneID" id="28991365"/>
<reference evidence="3" key="1">
    <citation type="submission" date="2015-06" db="EMBL/GenBank/DDBJ databases">
        <title>Expansion of signal transduction pathways in fungi by whole-genome duplication.</title>
        <authorList>
            <consortium name="DOE Joint Genome Institute"/>
            <person name="Corrochano L.M."/>
            <person name="Kuo A."/>
            <person name="Marcet-Houben M."/>
            <person name="Polaino S."/>
            <person name="Salamov A."/>
            <person name="Villalobos J.M."/>
            <person name="Alvarez M.I."/>
            <person name="Avalos J."/>
            <person name="Benito E.P."/>
            <person name="Benoit I."/>
            <person name="Burger G."/>
            <person name="Camino L.P."/>
            <person name="Canovas D."/>
            <person name="Cerda-Olmedo E."/>
            <person name="Cheng J.-F."/>
            <person name="Dominguez A."/>
            <person name="Elias M."/>
            <person name="Eslava A.P."/>
            <person name="Glaser F."/>
            <person name="Grimwood J."/>
            <person name="Gutierrez G."/>
            <person name="Heitman J."/>
            <person name="Henrissat B."/>
            <person name="Iturriaga E.A."/>
            <person name="Lang B.F."/>
            <person name="Lavin J.L."/>
            <person name="Lee S."/>
            <person name="Li W."/>
            <person name="Lindquist E."/>
            <person name="Lopez-Garcia S."/>
            <person name="Luque E.M."/>
            <person name="Marcos A.T."/>
            <person name="Martin J."/>
            <person name="McCluskey K."/>
            <person name="Medina H.R."/>
            <person name="Miralles-Duran A."/>
            <person name="Miyazaki A."/>
            <person name="Munoz-Torres E."/>
            <person name="Oguiza J.A."/>
            <person name="Ohm R."/>
            <person name="Olmedo M."/>
            <person name="Orejas M."/>
            <person name="Ortiz-Castellanos L."/>
            <person name="Pisabarro A.G."/>
            <person name="Rodriguez-Romero J."/>
            <person name="Ruiz-Herrera J."/>
            <person name="Ruiz-Vazquez R."/>
            <person name="Sanz C."/>
            <person name="Schackwitz W."/>
            <person name="Schmutz J."/>
            <person name="Shahriari M."/>
            <person name="Shelest E."/>
            <person name="Silva-Franco F."/>
            <person name="Soanes D."/>
            <person name="Syed K."/>
            <person name="Tagua V.G."/>
            <person name="Talbot N.J."/>
            <person name="Thon M."/>
            <person name="De vries R.P."/>
            <person name="Wiebenga A."/>
            <person name="Yadav J.S."/>
            <person name="Braun E.L."/>
            <person name="Baker S."/>
            <person name="Garre V."/>
            <person name="Horwitz B."/>
            <person name="Torres-Martinez S."/>
            <person name="Idnurm A."/>
            <person name="Herrera-Estrella A."/>
            <person name="Gabaldon T."/>
            <person name="Grigoriev I.V."/>
        </authorList>
    </citation>
    <scope>NUCLEOTIDE SEQUENCE [LARGE SCALE GENOMIC DNA]</scope>
    <source>
        <strain evidence="3">NRRL 1555(-)</strain>
    </source>
</reference>
<dbReference type="Proteomes" id="UP000077315">
    <property type="component" value="Unassembled WGS sequence"/>
</dbReference>
<sequence>MCRPLYVASLAWLALTATSTAFPLTHTSTIDTLTLTNSLSDYYENIVNQVMETMTRDIVVSAPHTFMDIHSHTLGDHSCRTSLRAFIRSLHTQLDGLQTHLLDSVRPLVESNLPSHARPSLDTAKLNDAIIILNRHISFQLDIILNPPNTARRVIQQSITKIDDQMWDDTLVQRPIQMTSSLLEDSTLREASELTTWLAGSLSEMGGILRVEFDGRVQDAMQSMMEDFLEDE</sequence>